<evidence type="ECO:0000256" key="11">
    <source>
        <dbReference type="PROSITE-ProRule" id="PRU00192"/>
    </source>
</evidence>
<dbReference type="CDD" id="cd00160">
    <property type="entry name" value="RhoGEF"/>
    <property type="match status" value="1"/>
</dbReference>
<keyword evidence="1 11" id="KW-0728">SH3 domain</keyword>
<dbReference type="FunFam" id="3.30.60.20:FF:000015">
    <property type="entry name" value="Vav guanine nucleotide exchange factor 1"/>
    <property type="match status" value="1"/>
</dbReference>
<reference evidence="19" key="1">
    <citation type="submission" date="2025-08" db="UniProtKB">
        <authorList>
            <consortium name="Ensembl"/>
        </authorList>
    </citation>
    <scope>IDENTIFICATION</scope>
</reference>
<evidence type="ECO:0000256" key="8">
    <source>
        <dbReference type="ARBA" id="ARBA00022999"/>
    </source>
</evidence>
<dbReference type="Ensembl" id="ENSCCRT00000177382.1">
    <property type="protein sequence ID" value="ENSCCRP00000143187.1"/>
    <property type="gene ID" value="ENSCCRG00000064696.1"/>
</dbReference>
<dbReference type="GO" id="GO:0005737">
    <property type="term" value="C:cytoplasm"/>
    <property type="evidence" value="ECO:0007669"/>
    <property type="project" value="TreeGrafter"/>
</dbReference>
<keyword evidence="20" id="KW-1185">Reference proteome</keyword>
<evidence type="ECO:0000256" key="12">
    <source>
        <dbReference type="SAM" id="MobiDB-lite"/>
    </source>
</evidence>
<evidence type="ECO:0000259" key="14">
    <source>
        <dbReference type="PROSITE" id="PS50002"/>
    </source>
</evidence>
<dbReference type="InterPro" id="IPR001331">
    <property type="entry name" value="GDS_CDC24_CS"/>
</dbReference>
<evidence type="ECO:0000259" key="15">
    <source>
        <dbReference type="PROSITE" id="PS50003"/>
    </source>
</evidence>
<dbReference type="Gene3D" id="1.10.418.10">
    <property type="entry name" value="Calponin-like domain"/>
    <property type="match status" value="1"/>
</dbReference>
<evidence type="ECO:0000256" key="5">
    <source>
        <dbReference type="ARBA" id="ARBA00022737"/>
    </source>
</evidence>
<feature type="domain" description="PH" evidence="15">
    <location>
        <begin position="377"/>
        <end position="480"/>
    </location>
</feature>
<dbReference type="Gene3D" id="2.30.30.40">
    <property type="entry name" value="SH3 Domains"/>
    <property type="match status" value="2"/>
</dbReference>
<keyword evidence="2" id="KW-0597">Phosphoprotein</keyword>
<dbReference type="InterPro" id="IPR022613">
    <property type="entry name" value="CH_CAMSAP_2"/>
</dbReference>
<dbReference type="GO" id="GO:0016477">
    <property type="term" value="P:cell migration"/>
    <property type="evidence" value="ECO:0007669"/>
    <property type="project" value="TreeGrafter"/>
</dbReference>
<dbReference type="SUPFAM" id="SSF50729">
    <property type="entry name" value="PH domain-like"/>
    <property type="match status" value="1"/>
</dbReference>
<proteinExistence type="predicted"/>
<dbReference type="Gene3D" id="3.30.60.20">
    <property type="match status" value="1"/>
</dbReference>
<dbReference type="PROSITE" id="PS50021">
    <property type="entry name" value="CH"/>
    <property type="match status" value="1"/>
</dbReference>
<dbReference type="InterPro" id="IPR036028">
    <property type="entry name" value="SH3-like_dom_sf"/>
</dbReference>
<keyword evidence="9" id="KW-0449">Lipoprotein</keyword>
<dbReference type="CDD" id="cd01223">
    <property type="entry name" value="PH_Vav"/>
    <property type="match status" value="1"/>
</dbReference>
<dbReference type="InterPro" id="IPR011993">
    <property type="entry name" value="PH-like_dom_sf"/>
</dbReference>
<evidence type="ECO:0000256" key="1">
    <source>
        <dbReference type="ARBA" id="ARBA00022443"/>
    </source>
</evidence>
<dbReference type="Pfam" id="PF22697">
    <property type="entry name" value="SOS1_NGEF_PH"/>
    <property type="match status" value="1"/>
</dbReference>
<dbReference type="PROSITE" id="PS50081">
    <property type="entry name" value="ZF_DAG_PE_2"/>
    <property type="match status" value="1"/>
</dbReference>
<evidence type="ECO:0000259" key="17">
    <source>
        <dbReference type="PROSITE" id="PS50021"/>
    </source>
</evidence>
<dbReference type="InterPro" id="IPR055251">
    <property type="entry name" value="SOS1_NGEF_PH"/>
</dbReference>
<dbReference type="PROSITE" id="PS50001">
    <property type="entry name" value="SH2"/>
    <property type="match status" value="1"/>
</dbReference>
<dbReference type="Pfam" id="PF11971">
    <property type="entry name" value="CAMSAP_CH"/>
    <property type="match status" value="1"/>
</dbReference>
<dbReference type="InterPro" id="IPR001452">
    <property type="entry name" value="SH3_domain"/>
</dbReference>
<evidence type="ECO:0000259" key="16">
    <source>
        <dbReference type="PROSITE" id="PS50010"/>
    </source>
</evidence>
<dbReference type="InterPro" id="IPR000219">
    <property type="entry name" value="DH_dom"/>
</dbReference>
<accession>A0A9J8ADX0</accession>
<dbReference type="Pfam" id="PF14604">
    <property type="entry name" value="SH3_9"/>
    <property type="match status" value="1"/>
</dbReference>
<dbReference type="SMART" id="SM00325">
    <property type="entry name" value="RhoGEF"/>
    <property type="match status" value="1"/>
</dbReference>
<evidence type="ECO:0000256" key="4">
    <source>
        <dbReference type="ARBA" id="ARBA00022723"/>
    </source>
</evidence>
<dbReference type="SUPFAM" id="SSF47576">
    <property type="entry name" value="Calponin-homology domain, CH-domain"/>
    <property type="match status" value="1"/>
</dbReference>
<dbReference type="PRINTS" id="PR00452">
    <property type="entry name" value="SH3DOMAIN"/>
</dbReference>
<protein>
    <submittedName>
        <fullName evidence="19">Vav guanine nucleotide exchange factor 1</fullName>
    </submittedName>
</protein>
<dbReference type="GO" id="GO:0005085">
    <property type="term" value="F:guanyl-nucleotide exchange factor activity"/>
    <property type="evidence" value="ECO:0007669"/>
    <property type="project" value="UniProtKB-KW"/>
</dbReference>
<dbReference type="Gene3D" id="1.20.900.10">
    <property type="entry name" value="Dbl homology (DH) domain"/>
    <property type="match status" value="1"/>
</dbReference>
<evidence type="ECO:0000256" key="2">
    <source>
        <dbReference type="ARBA" id="ARBA00022553"/>
    </source>
</evidence>
<evidence type="ECO:0000313" key="20">
    <source>
        <dbReference type="Proteomes" id="UP001108240"/>
    </source>
</evidence>
<feature type="domain" description="Calponin-homology (CH)" evidence="17">
    <location>
        <begin position="1"/>
        <end position="121"/>
    </location>
</feature>
<dbReference type="Proteomes" id="UP001108240">
    <property type="component" value="Unplaced"/>
</dbReference>
<evidence type="ECO:0000256" key="3">
    <source>
        <dbReference type="ARBA" id="ARBA00022658"/>
    </source>
</evidence>
<dbReference type="InterPro" id="IPR001715">
    <property type="entry name" value="CH_dom"/>
</dbReference>
<dbReference type="GO" id="GO:0035556">
    <property type="term" value="P:intracellular signal transduction"/>
    <property type="evidence" value="ECO:0007669"/>
    <property type="project" value="InterPro"/>
</dbReference>
<dbReference type="PROSITE" id="PS00741">
    <property type="entry name" value="DH_1"/>
    <property type="match status" value="1"/>
</dbReference>
<dbReference type="InterPro" id="IPR002219">
    <property type="entry name" value="PKC_DAG/PE"/>
</dbReference>
<evidence type="ECO:0000259" key="13">
    <source>
        <dbReference type="PROSITE" id="PS50001"/>
    </source>
</evidence>
<keyword evidence="3" id="KW-0344">Guanine-nucleotide releasing factor</keyword>
<dbReference type="PROSITE" id="PS00479">
    <property type="entry name" value="ZF_DAG_PE_1"/>
    <property type="match status" value="1"/>
</dbReference>
<keyword evidence="5" id="KW-0677">Repeat</keyword>
<dbReference type="Gene3D" id="3.30.505.10">
    <property type="entry name" value="SH2 domain"/>
    <property type="match status" value="1"/>
</dbReference>
<dbReference type="PROSITE" id="PS50002">
    <property type="entry name" value="SH3"/>
    <property type="match status" value="1"/>
</dbReference>
<feature type="domain" description="Phorbol-ester/DAG-type" evidence="18">
    <location>
        <begin position="491"/>
        <end position="540"/>
    </location>
</feature>
<dbReference type="GO" id="GO:0008270">
    <property type="term" value="F:zinc ion binding"/>
    <property type="evidence" value="ECO:0007669"/>
    <property type="project" value="UniProtKB-KW"/>
</dbReference>
<dbReference type="Pfam" id="PF00621">
    <property type="entry name" value="RhoGEF"/>
    <property type="match status" value="1"/>
</dbReference>
<dbReference type="SUPFAM" id="SSF48065">
    <property type="entry name" value="DBL homology domain (DH-domain)"/>
    <property type="match status" value="1"/>
</dbReference>
<evidence type="ECO:0000256" key="6">
    <source>
        <dbReference type="ARBA" id="ARBA00022771"/>
    </source>
</evidence>
<dbReference type="InterPro" id="IPR037832">
    <property type="entry name" value="PH_Vav"/>
</dbReference>
<dbReference type="SMART" id="SM00033">
    <property type="entry name" value="CH"/>
    <property type="match status" value="1"/>
</dbReference>
<evidence type="ECO:0000259" key="18">
    <source>
        <dbReference type="PROSITE" id="PS50081"/>
    </source>
</evidence>
<dbReference type="Gene3D" id="2.30.29.30">
    <property type="entry name" value="Pleckstrin-homology domain (PH domain)/Phosphotyrosine-binding domain (PTB)"/>
    <property type="match status" value="1"/>
</dbReference>
<dbReference type="AlphaFoldDB" id="A0A9J8ADX0"/>
<dbReference type="Pfam" id="PF00017">
    <property type="entry name" value="SH2"/>
    <property type="match status" value="1"/>
</dbReference>
<keyword evidence="4" id="KW-0479">Metal-binding</keyword>
<sequence length="800" mass="92646">MEMWRQCAGWLIQCRVLPENHRVTWDSAQVCDLAHALRDGVLLCQLLNNLLPQSVNLRQINLRPQMSQFLCLKNIRTFLCACQEKFGMKKNELFEAFELFDVRDFAKNVICVCLVHCRPFPDEACVGDDDIYTDDDLYDCVEEDENEGDDIYEDLMRTEEPETQQKVEVDKRSCCLQEIRQTEEKYTNTLESILQVNFMSLSGSSDQLNNPRPLSQDLAKTHRSLLHELQESILHLRAENLYQIFIDYKERLLLYGRYCSQVEAATKHLDKITSTHEDVKMRLEECSMRANSGRFSLRDLLMVPMQRVLKYHLLLQELVKHTVDQQEKENLRTALDAMRDLAQCVNEVKRDNEIIRQITTFQLCIENMSLSLALYGRPKIDGEFKICSVEKKSKQDRYGFLFDKALLVCKKRSGENLELKELIELQHYQLRDEPSGEKDSKKWTHTFLLMDLYGQGGYDLYFKTRELKKKWLEQFEMALSNMCPENSTANGHDFQMHCFEDTTSCKACQMLLRGIFYQGYRCSRCKMAAHKECLGRVPACKHTSHSVLTHTHTHTGPCPSHTRVSCSGLPKMEVCMDYYGLPPPPVAFGQPLLLSVGDMVELTRAEVDLQWWEVRVTPPSGVRFAGNMDRVGAKSLLMSRSDGTFLVRQKDAGEFAISLKFNMDTRHIKVTYSEGLYRINEKKAFKGLFELVQYYQENSLRECFKDVDSRLQTPYKQPEQSAASQHSNTGHAGVSERYHGTAKVRYDFSARDRTELSLREGDTVKIISKKAHNGWWKGEVYGRVGLFPSNYVEEEHSDYC</sequence>
<keyword evidence="8 10" id="KW-0727">SH2 domain</keyword>
<dbReference type="InterPro" id="IPR036872">
    <property type="entry name" value="CH_dom_sf"/>
</dbReference>
<keyword evidence="7" id="KW-0862">Zinc</keyword>
<dbReference type="PANTHER" id="PTHR45818">
    <property type="entry name" value="PROTEIN VAV"/>
    <property type="match status" value="1"/>
</dbReference>
<dbReference type="PROSITE" id="PS50010">
    <property type="entry name" value="DH_2"/>
    <property type="match status" value="1"/>
</dbReference>
<feature type="region of interest" description="Disordered" evidence="12">
    <location>
        <begin position="714"/>
        <end position="736"/>
    </location>
</feature>
<reference evidence="19" key="2">
    <citation type="submission" date="2025-09" db="UniProtKB">
        <authorList>
            <consortium name="Ensembl"/>
        </authorList>
    </citation>
    <scope>IDENTIFICATION</scope>
</reference>
<dbReference type="SMART" id="SM00326">
    <property type="entry name" value="SH3"/>
    <property type="match status" value="1"/>
</dbReference>
<dbReference type="SMART" id="SM00109">
    <property type="entry name" value="C1"/>
    <property type="match status" value="1"/>
</dbReference>
<dbReference type="PROSITE" id="PS50003">
    <property type="entry name" value="PH_DOMAIN"/>
    <property type="match status" value="1"/>
</dbReference>
<dbReference type="PANTHER" id="PTHR45818:SF2">
    <property type="entry name" value="PROTO-ONCOGENE VAV"/>
    <property type="match status" value="1"/>
</dbReference>
<dbReference type="FunFam" id="1.20.900.10:FF:000009">
    <property type="entry name" value="Vav guanine nucleotide exchange factor 1"/>
    <property type="match status" value="1"/>
</dbReference>
<feature type="compositionally biased region" description="Polar residues" evidence="12">
    <location>
        <begin position="714"/>
        <end position="730"/>
    </location>
</feature>
<dbReference type="GeneTree" id="ENSGT00940000159125"/>
<dbReference type="InterPro" id="IPR000980">
    <property type="entry name" value="SH2"/>
</dbReference>
<feature type="domain" description="SH2" evidence="13">
    <location>
        <begin position="623"/>
        <end position="715"/>
    </location>
</feature>
<dbReference type="InterPro" id="IPR036860">
    <property type="entry name" value="SH2_dom_sf"/>
</dbReference>
<dbReference type="Pfam" id="PF00130">
    <property type="entry name" value="C1_1"/>
    <property type="match status" value="1"/>
</dbReference>
<organism evidence="19 20">
    <name type="scientific">Cyprinus carpio carpio</name>
    <dbReference type="NCBI Taxonomy" id="630221"/>
    <lineage>
        <taxon>Eukaryota</taxon>
        <taxon>Metazoa</taxon>
        <taxon>Chordata</taxon>
        <taxon>Craniata</taxon>
        <taxon>Vertebrata</taxon>
        <taxon>Euteleostomi</taxon>
        <taxon>Actinopterygii</taxon>
        <taxon>Neopterygii</taxon>
        <taxon>Teleostei</taxon>
        <taxon>Ostariophysi</taxon>
        <taxon>Cypriniformes</taxon>
        <taxon>Cyprinidae</taxon>
        <taxon>Cyprininae</taxon>
        <taxon>Cyprinus</taxon>
    </lineage>
</organism>
<evidence type="ECO:0000256" key="7">
    <source>
        <dbReference type="ARBA" id="ARBA00022833"/>
    </source>
</evidence>
<evidence type="ECO:0000313" key="19">
    <source>
        <dbReference type="Ensembl" id="ENSCCRP00000143187.1"/>
    </source>
</evidence>
<dbReference type="SUPFAM" id="SSF50044">
    <property type="entry name" value="SH3-domain"/>
    <property type="match status" value="1"/>
</dbReference>
<evidence type="ECO:0000256" key="10">
    <source>
        <dbReference type="PROSITE-ProRule" id="PRU00191"/>
    </source>
</evidence>
<dbReference type="SMART" id="SM00252">
    <property type="entry name" value="SH2"/>
    <property type="match status" value="1"/>
</dbReference>
<dbReference type="InterPro" id="IPR035899">
    <property type="entry name" value="DBL_dom_sf"/>
</dbReference>
<feature type="domain" description="SH3" evidence="14">
    <location>
        <begin position="737"/>
        <end position="797"/>
    </location>
</feature>
<keyword evidence="6" id="KW-0863">Zinc-finger</keyword>
<feature type="domain" description="DH" evidence="16">
    <location>
        <begin position="171"/>
        <end position="348"/>
    </location>
</feature>
<name>A0A9J8ADX0_CYPCA</name>
<dbReference type="InterPro" id="IPR001849">
    <property type="entry name" value="PH_domain"/>
</dbReference>
<dbReference type="SUPFAM" id="SSF55550">
    <property type="entry name" value="SH2 domain"/>
    <property type="match status" value="1"/>
</dbReference>
<evidence type="ECO:0000256" key="9">
    <source>
        <dbReference type="ARBA" id="ARBA00023288"/>
    </source>
</evidence>
<dbReference type="SMART" id="SM00233">
    <property type="entry name" value="PH"/>
    <property type="match status" value="1"/>
</dbReference>